<evidence type="ECO:0000313" key="2">
    <source>
        <dbReference type="EMBL" id="BAL98819.1"/>
    </source>
</evidence>
<sequence>MNKKRRETTYIVRIWQEPSELAAPGEWRGVLRLPDGRQQGFFRSAEELWELLIGGEASPPSATEQTDSLFRTNQRRHPSERPGNPET</sequence>
<name>I0I0N2_CALAS</name>
<proteinExistence type="predicted"/>
<dbReference type="HOGENOM" id="CLU_2477501_0_0_0"/>
<dbReference type="Proteomes" id="UP000007880">
    <property type="component" value="Chromosome"/>
</dbReference>
<reference evidence="2 3" key="1">
    <citation type="submission" date="2012-02" db="EMBL/GenBank/DDBJ databases">
        <title>Complete genome sequence of Caldilinea aerophila DSM 14535 (= NBRC 102666).</title>
        <authorList>
            <person name="Oguchi A."/>
            <person name="Hosoyama A."/>
            <person name="Sekine M."/>
            <person name="Fukai R."/>
            <person name="Kato Y."/>
            <person name="Nakamura S."/>
            <person name="Hanada S."/>
            <person name="Yamazaki S."/>
            <person name="Fujita N."/>
        </authorList>
    </citation>
    <scope>NUCLEOTIDE SEQUENCE [LARGE SCALE GENOMIC DNA]</scope>
    <source>
        <strain evidence="3">DSM 14535 / JCM 11387 / NBRC 104270 / STL-6-O1</strain>
    </source>
</reference>
<gene>
    <name evidence="2" type="ordered locus">CLDAP_07800</name>
</gene>
<protein>
    <submittedName>
        <fullName evidence="2">Uncharacterized protein</fullName>
    </submittedName>
</protein>
<organism evidence="2 3">
    <name type="scientific">Caldilinea aerophila (strain DSM 14535 / JCM 11387 / NBRC 104270 / STL-6-O1)</name>
    <dbReference type="NCBI Taxonomy" id="926550"/>
    <lineage>
        <taxon>Bacteria</taxon>
        <taxon>Bacillati</taxon>
        <taxon>Chloroflexota</taxon>
        <taxon>Caldilineae</taxon>
        <taxon>Caldilineales</taxon>
        <taxon>Caldilineaceae</taxon>
        <taxon>Caldilinea</taxon>
    </lineage>
</organism>
<dbReference type="KEGG" id="cap:CLDAP_07800"/>
<dbReference type="STRING" id="926550.CLDAP_07800"/>
<evidence type="ECO:0000256" key="1">
    <source>
        <dbReference type="SAM" id="MobiDB-lite"/>
    </source>
</evidence>
<dbReference type="RefSeq" id="WP_014432060.1">
    <property type="nucleotide sequence ID" value="NC_017079.1"/>
</dbReference>
<evidence type="ECO:0000313" key="3">
    <source>
        <dbReference type="Proteomes" id="UP000007880"/>
    </source>
</evidence>
<feature type="region of interest" description="Disordered" evidence="1">
    <location>
        <begin position="54"/>
        <end position="87"/>
    </location>
</feature>
<feature type="compositionally biased region" description="Polar residues" evidence="1">
    <location>
        <begin position="60"/>
        <end position="72"/>
    </location>
</feature>
<dbReference type="AlphaFoldDB" id="I0I0N2"/>
<dbReference type="EMBL" id="AP012337">
    <property type="protein sequence ID" value="BAL98819.1"/>
    <property type="molecule type" value="Genomic_DNA"/>
</dbReference>
<accession>I0I0N2</accession>
<keyword evidence="3" id="KW-1185">Reference proteome</keyword>